<dbReference type="PANTHER" id="PTHR36214:SF3">
    <property type="entry name" value="ACETYL-COA DECARBONYLASE_SYNTHASE COMPLEX SUBUNIT GAMMA"/>
    <property type="match status" value="1"/>
</dbReference>
<evidence type="ECO:0000259" key="5">
    <source>
        <dbReference type="PROSITE" id="PS51379"/>
    </source>
</evidence>
<evidence type="ECO:0000313" key="9">
    <source>
        <dbReference type="Proteomes" id="UP000320766"/>
    </source>
</evidence>
<protein>
    <submittedName>
        <fullName evidence="8">4Fe-4S dicluster domain-containing protein</fullName>
    </submittedName>
</protein>
<dbReference type="PROSITE" id="PS51379">
    <property type="entry name" value="4FE4S_FER_2"/>
    <property type="match status" value="1"/>
</dbReference>
<evidence type="ECO:0000256" key="1">
    <source>
        <dbReference type="ARBA" id="ARBA00022485"/>
    </source>
</evidence>
<organism evidence="8 9">
    <name type="scientific">Candidatus Methanolliviera hydrocarbonicum</name>
    <dbReference type="NCBI Taxonomy" id="2491085"/>
    <lineage>
        <taxon>Archaea</taxon>
        <taxon>Methanobacteriati</taxon>
        <taxon>Methanobacteriota</taxon>
        <taxon>Candidatus Methanoliparia</taxon>
        <taxon>Candidatus Methanoliparales</taxon>
        <taxon>Candidatus Methanollivieraceae</taxon>
        <taxon>Candidatus Methanolliviera</taxon>
    </lineage>
</organism>
<keyword evidence="4" id="KW-0411">Iron-sulfur</keyword>
<dbReference type="Proteomes" id="UP000320766">
    <property type="component" value="Unassembled WGS sequence"/>
</dbReference>
<dbReference type="Pfam" id="PF00037">
    <property type="entry name" value="Fer4"/>
    <property type="match status" value="1"/>
</dbReference>
<dbReference type="GO" id="GO:0046872">
    <property type="term" value="F:metal ion binding"/>
    <property type="evidence" value="ECO:0007669"/>
    <property type="project" value="UniProtKB-KW"/>
</dbReference>
<evidence type="ECO:0000256" key="4">
    <source>
        <dbReference type="ARBA" id="ARBA00023014"/>
    </source>
</evidence>
<gene>
    <name evidence="8" type="ORF">EF807_05340</name>
    <name evidence="7" type="ORF">EF807_06895</name>
</gene>
<keyword evidence="1" id="KW-0004">4Fe-4S</keyword>
<evidence type="ECO:0000259" key="6">
    <source>
        <dbReference type="PROSITE" id="PS51656"/>
    </source>
</evidence>
<keyword evidence="2" id="KW-0479">Metal-binding</keyword>
<dbReference type="GO" id="GO:0016491">
    <property type="term" value="F:oxidoreductase activity"/>
    <property type="evidence" value="ECO:0007669"/>
    <property type="project" value="UniProtKB-ARBA"/>
</dbReference>
<dbReference type="Pfam" id="PF04060">
    <property type="entry name" value="FeS"/>
    <property type="match status" value="1"/>
</dbReference>
<evidence type="ECO:0000256" key="2">
    <source>
        <dbReference type="ARBA" id="ARBA00022723"/>
    </source>
</evidence>
<keyword evidence="3" id="KW-0408">Iron</keyword>
<dbReference type="Gene3D" id="1.10.15.40">
    <property type="entry name" value="Electron transport complex subunit B, putative Fe-S cluster"/>
    <property type="match status" value="1"/>
</dbReference>
<dbReference type="InterPro" id="IPR051069">
    <property type="entry name" value="ACDS_complex_subunit"/>
</dbReference>
<dbReference type="PROSITE" id="PS00198">
    <property type="entry name" value="4FE4S_FER_1"/>
    <property type="match status" value="1"/>
</dbReference>
<dbReference type="EMBL" id="RXIL01000125">
    <property type="protein sequence ID" value="RZN67849.1"/>
    <property type="molecule type" value="Genomic_DNA"/>
</dbReference>
<dbReference type="EMBL" id="RXIL01000096">
    <property type="protein sequence ID" value="RZN68772.1"/>
    <property type="molecule type" value="Genomic_DNA"/>
</dbReference>
<dbReference type="AlphaFoldDB" id="A0A520KW66"/>
<dbReference type="InterPro" id="IPR007202">
    <property type="entry name" value="4Fe-4S_dom"/>
</dbReference>
<dbReference type="GO" id="GO:0051539">
    <property type="term" value="F:4 iron, 4 sulfur cluster binding"/>
    <property type="evidence" value="ECO:0007669"/>
    <property type="project" value="UniProtKB-KW"/>
</dbReference>
<dbReference type="Gene3D" id="3.30.70.20">
    <property type="match status" value="1"/>
</dbReference>
<dbReference type="InterPro" id="IPR017900">
    <property type="entry name" value="4Fe4S_Fe_S_CS"/>
</dbReference>
<evidence type="ECO:0000313" key="7">
    <source>
        <dbReference type="EMBL" id="RZN67849.1"/>
    </source>
</evidence>
<comment type="caution">
    <text evidence="8">The sequence shown here is derived from an EMBL/GenBank/DDBJ whole genome shotgun (WGS) entry which is preliminary data.</text>
</comment>
<dbReference type="PROSITE" id="PS51656">
    <property type="entry name" value="4FE4S"/>
    <property type="match status" value="1"/>
</dbReference>
<evidence type="ECO:0000313" key="8">
    <source>
        <dbReference type="EMBL" id="RZN68772.1"/>
    </source>
</evidence>
<dbReference type="SUPFAM" id="SSF54862">
    <property type="entry name" value="4Fe-4S ferredoxins"/>
    <property type="match status" value="1"/>
</dbReference>
<evidence type="ECO:0000256" key="3">
    <source>
        <dbReference type="ARBA" id="ARBA00023004"/>
    </source>
</evidence>
<feature type="domain" description="4Fe-4S ferredoxin-type" evidence="5">
    <location>
        <begin position="85"/>
        <end position="114"/>
    </location>
</feature>
<dbReference type="InterPro" id="IPR017896">
    <property type="entry name" value="4Fe4S_Fe-S-bd"/>
</dbReference>
<reference evidence="8 9" key="1">
    <citation type="journal article" date="2019" name="Nat. Microbiol.">
        <title>Wide diversity of methane and short-chain alkane metabolisms in uncultured archaea.</title>
        <authorList>
            <person name="Borrel G."/>
            <person name="Adam P.S."/>
            <person name="McKay L.J."/>
            <person name="Chen L.X."/>
            <person name="Sierra-Garcia I.N."/>
            <person name="Sieber C.M."/>
            <person name="Letourneur Q."/>
            <person name="Ghozlane A."/>
            <person name="Andersen G.L."/>
            <person name="Li W.J."/>
            <person name="Hallam S.J."/>
            <person name="Muyzer G."/>
            <person name="de Oliveira V.M."/>
            <person name="Inskeep W.P."/>
            <person name="Banfield J.F."/>
            <person name="Gribaldo S."/>
        </authorList>
    </citation>
    <scope>NUCLEOTIDE SEQUENCE [LARGE SCALE GENOMIC DNA]</scope>
    <source>
        <strain evidence="8">NM1b</strain>
    </source>
</reference>
<feature type="domain" description="4Fe-4S" evidence="6">
    <location>
        <begin position="10"/>
        <end position="72"/>
    </location>
</feature>
<dbReference type="PANTHER" id="PTHR36214">
    <property type="match status" value="1"/>
</dbReference>
<name>A0A520KW66_9EURY</name>
<accession>A0A520KW66</accession>
<proteinExistence type="predicted"/>
<sequence>MPVDLCTNVAKDSDLSPMGIYRLLPQTNCKICGETSCMSFAFKLLKKEITLDKCTPLYEEEDYEEDRRALEEMLRPLMEAEMTETGLVIHEDLCFGCGNCVVACPVNVAEDPKGCAIGNGPTSDKVILKVENGKVKAANVESCRRFGEHRILCNACITPCPAKAIEFPGG</sequence>